<keyword evidence="3" id="KW-1185">Reference proteome</keyword>
<dbReference type="EMBL" id="CM029043">
    <property type="protein sequence ID" value="KAG2612103.1"/>
    <property type="molecule type" value="Genomic_DNA"/>
</dbReference>
<feature type="region of interest" description="Disordered" evidence="1">
    <location>
        <begin position="140"/>
        <end position="161"/>
    </location>
</feature>
<name>A0A8T0TT15_PANVG</name>
<evidence type="ECO:0000313" key="3">
    <source>
        <dbReference type="Proteomes" id="UP000823388"/>
    </source>
</evidence>
<organism evidence="2 3">
    <name type="scientific">Panicum virgatum</name>
    <name type="common">Blackwell switchgrass</name>
    <dbReference type="NCBI Taxonomy" id="38727"/>
    <lineage>
        <taxon>Eukaryota</taxon>
        <taxon>Viridiplantae</taxon>
        <taxon>Streptophyta</taxon>
        <taxon>Embryophyta</taxon>
        <taxon>Tracheophyta</taxon>
        <taxon>Spermatophyta</taxon>
        <taxon>Magnoliopsida</taxon>
        <taxon>Liliopsida</taxon>
        <taxon>Poales</taxon>
        <taxon>Poaceae</taxon>
        <taxon>PACMAD clade</taxon>
        <taxon>Panicoideae</taxon>
        <taxon>Panicodae</taxon>
        <taxon>Paniceae</taxon>
        <taxon>Panicinae</taxon>
        <taxon>Panicum</taxon>
        <taxon>Panicum sect. Hiantes</taxon>
    </lineage>
</organism>
<evidence type="ECO:0000256" key="1">
    <source>
        <dbReference type="SAM" id="MobiDB-lite"/>
    </source>
</evidence>
<gene>
    <name evidence="2" type="ORF">PVAP13_4KG247305</name>
</gene>
<protein>
    <submittedName>
        <fullName evidence="2">Uncharacterized protein</fullName>
    </submittedName>
</protein>
<comment type="caution">
    <text evidence="2">The sequence shown here is derived from an EMBL/GenBank/DDBJ whole genome shotgun (WGS) entry which is preliminary data.</text>
</comment>
<dbReference type="Proteomes" id="UP000823388">
    <property type="component" value="Chromosome 4K"/>
</dbReference>
<sequence>MARPPPPPGRGLGDAVSLPVDTSSRAFRRSFSKPRFPFDRIDKNFVQPKAAPISFHWDSAIPSLWVANCANAPHQDVVSPMAPTAWGPVVPLTVDPYRADFGRIPPTLPKMHSPPACKLTNGILGIHSVEATCVGDPGGGEGGVGRWKKLEVTRPRSKATR</sequence>
<proteinExistence type="predicted"/>
<evidence type="ECO:0000313" key="2">
    <source>
        <dbReference type="EMBL" id="KAG2612103.1"/>
    </source>
</evidence>
<accession>A0A8T0TT15</accession>
<dbReference type="AlphaFoldDB" id="A0A8T0TT15"/>
<reference evidence="2" key="1">
    <citation type="submission" date="2020-05" db="EMBL/GenBank/DDBJ databases">
        <title>WGS assembly of Panicum virgatum.</title>
        <authorList>
            <person name="Lovell J.T."/>
            <person name="Jenkins J."/>
            <person name="Shu S."/>
            <person name="Juenger T.E."/>
            <person name="Schmutz J."/>
        </authorList>
    </citation>
    <scope>NUCLEOTIDE SEQUENCE</scope>
    <source>
        <strain evidence="2">AP13</strain>
    </source>
</reference>